<dbReference type="EMBL" id="NEXE01000289">
    <property type="protein sequence ID" value="PSN84384.1"/>
    <property type="molecule type" value="Genomic_DNA"/>
</dbReference>
<organism evidence="1 2">
    <name type="scientific">Candidatus Marsarchaeota G2 archaeon OSP_D</name>
    <dbReference type="NCBI Taxonomy" id="1978157"/>
    <lineage>
        <taxon>Archaea</taxon>
        <taxon>Candidatus Marsarchaeota</taxon>
        <taxon>Candidatus Marsarchaeota group 2</taxon>
    </lineage>
</organism>
<evidence type="ECO:0000313" key="1">
    <source>
        <dbReference type="EMBL" id="PSN84384.1"/>
    </source>
</evidence>
<evidence type="ECO:0008006" key="3">
    <source>
        <dbReference type="Google" id="ProtNLM"/>
    </source>
</evidence>
<dbReference type="AlphaFoldDB" id="A0A2R6ADA6"/>
<proteinExistence type="predicted"/>
<name>A0A2R6ADA6_9ARCH</name>
<sequence length="355" mass="40678">MLNFVLYREKLIENGWPGGIVDATLNRSIGLGQYADVQFWLIDCDDELFTYATRKLLRHRVNVKRATLRTLQLHITPGSWVITYPWLGKIYALMKVLKNVRWLLTIDVVPLYVRLFSKSFVDRILVNSLAFKALTYRWRKHTAKAELIVAVSDREAEVLEHVYRIKVNAIIPDPISVELNNLPKRNSLFLVNVKSRDAEAVQKIINAFRPERIVINNSTNRSLLPQTSSLDIQILEAPLPHEEFINLMATSDLVVLGDRVGSFEMMPLEAIAVGTPVVTPIVPSIEMFQKFSKEYNMDGMPFLDLDQVCSLNESELHKWFSAAQCAICDSREIIEKHFSVKSVGHQLYQLIKERA</sequence>
<protein>
    <recommendedName>
        <fullName evidence="3">Glycosyl transferase family 1 domain-containing protein</fullName>
    </recommendedName>
</protein>
<reference evidence="1 2" key="1">
    <citation type="submission" date="2017-04" db="EMBL/GenBank/DDBJ databases">
        <title>Novel microbial lineages endemic to geothermal iron-oxide mats fill important gaps in the evolutionary history of Archaea.</title>
        <authorList>
            <person name="Jay Z.J."/>
            <person name="Beam J.P."/>
            <person name="Dlakic M."/>
            <person name="Rusch D.B."/>
            <person name="Kozubal M.A."/>
            <person name="Inskeep W.P."/>
        </authorList>
    </citation>
    <scope>NUCLEOTIDE SEQUENCE [LARGE SCALE GENOMIC DNA]</scope>
    <source>
        <strain evidence="1">OSP_D</strain>
    </source>
</reference>
<accession>A0A2R6ADA6</accession>
<dbReference type="Gene3D" id="3.40.50.2000">
    <property type="entry name" value="Glycogen Phosphorylase B"/>
    <property type="match status" value="1"/>
</dbReference>
<dbReference type="Proteomes" id="UP000240322">
    <property type="component" value="Unassembled WGS sequence"/>
</dbReference>
<gene>
    <name evidence="1" type="ORF">B9Q03_13130</name>
</gene>
<evidence type="ECO:0000313" key="2">
    <source>
        <dbReference type="Proteomes" id="UP000240322"/>
    </source>
</evidence>
<comment type="caution">
    <text evidence="1">The sequence shown here is derived from an EMBL/GenBank/DDBJ whole genome shotgun (WGS) entry which is preliminary data.</text>
</comment>
<dbReference type="SUPFAM" id="SSF53756">
    <property type="entry name" value="UDP-Glycosyltransferase/glycogen phosphorylase"/>
    <property type="match status" value="1"/>
</dbReference>